<dbReference type="SUPFAM" id="SSF52087">
    <property type="entry name" value="CRAL/TRIO domain"/>
    <property type="match status" value="1"/>
</dbReference>
<proteinExistence type="predicted"/>
<evidence type="ECO:0000313" key="2">
    <source>
        <dbReference type="EMBL" id="CAJ0577439.1"/>
    </source>
</evidence>
<dbReference type="EMBL" id="CATQJA010002650">
    <property type="protein sequence ID" value="CAJ0577439.1"/>
    <property type="molecule type" value="Genomic_DNA"/>
</dbReference>
<sequence>MSSSSPQIAEFRQRLGNILVKEHDTQFNIQRWLTSYQNNIEKAAQKYDEYARIRHVLGYDDPDRVARVVKENRSTACGRFVRQSTLDGGWVNEKDNGLVFVEMSIEEPKKFVKTTSVGDYLRAFMGYCEHFQNLVLEREKISGQPSHGICLFDMSGFPISAYMNPTSPINAFMQARINIWLDYYGEILRQVVIVNPPTMLSIVWKVASLLLPSHVHSRFAFATKLPQQLENFLSPEAIPEVFGGKRKVPAGCLPNGCVPSEKIQDKDEKSPDSFWQSLDLEPEYESVTVKTGGSIVLDYCIEGKTLLYEVSLNQEAMFWFQCENEDLTPRFKYATPKLPETGKISIRHPPTSSLHLHIHNDSRVFSLKAKIAVKMI</sequence>
<dbReference type="PANTHER" id="PTHR47159:SF6">
    <property type="entry name" value="CRAL-TRIO DOMAIN-CONTAINING PROTEIN"/>
    <property type="match status" value="1"/>
</dbReference>
<dbReference type="InterPro" id="IPR053302">
    <property type="entry name" value="CRAL-TRIO_domain"/>
</dbReference>
<organism evidence="2 3">
    <name type="scientific">Mesorhabditis spiculigera</name>
    <dbReference type="NCBI Taxonomy" id="96644"/>
    <lineage>
        <taxon>Eukaryota</taxon>
        <taxon>Metazoa</taxon>
        <taxon>Ecdysozoa</taxon>
        <taxon>Nematoda</taxon>
        <taxon>Chromadorea</taxon>
        <taxon>Rhabditida</taxon>
        <taxon>Rhabditina</taxon>
        <taxon>Rhabditomorpha</taxon>
        <taxon>Rhabditoidea</taxon>
        <taxon>Rhabditidae</taxon>
        <taxon>Mesorhabditinae</taxon>
        <taxon>Mesorhabditis</taxon>
    </lineage>
</organism>
<protein>
    <recommendedName>
        <fullName evidence="1">CRAL-TRIO domain-containing protein</fullName>
    </recommendedName>
</protein>
<dbReference type="AlphaFoldDB" id="A0AA36CXZ7"/>
<dbReference type="PANTHER" id="PTHR47159">
    <property type="entry name" value="PROTEIN CBG07705-RELATED"/>
    <property type="match status" value="1"/>
</dbReference>
<dbReference type="CDD" id="cd00170">
    <property type="entry name" value="SEC14"/>
    <property type="match status" value="1"/>
</dbReference>
<name>A0AA36CXZ7_9BILA</name>
<comment type="caution">
    <text evidence="2">The sequence shown here is derived from an EMBL/GenBank/DDBJ whole genome shotgun (WGS) entry which is preliminary data.</text>
</comment>
<dbReference type="InterPro" id="IPR036865">
    <property type="entry name" value="CRAL-TRIO_dom_sf"/>
</dbReference>
<dbReference type="InterPro" id="IPR001251">
    <property type="entry name" value="CRAL-TRIO_dom"/>
</dbReference>
<evidence type="ECO:0000313" key="3">
    <source>
        <dbReference type="Proteomes" id="UP001177023"/>
    </source>
</evidence>
<keyword evidence="3" id="KW-1185">Reference proteome</keyword>
<feature type="domain" description="CRAL-TRIO" evidence="1">
    <location>
        <begin position="74"/>
        <end position="250"/>
    </location>
</feature>
<dbReference type="Gene3D" id="3.40.525.10">
    <property type="entry name" value="CRAL-TRIO lipid binding domain"/>
    <property type="match status" value="1"/>
</dbReference>
<reference evidence="2" key="1">
    <citation type="submission" date="2023-06" db="EMBL/GenBank/DDBJ databases">
        <authorList>
            <person name="Delattre M."/>
        </authorList>
    </citation>
    <scope>NUCLEOTIDE SEQUENCE</scope>
    <source>
        <strain evidence="2">AF72</strain>
    </source>
</reference>
<feature type="non-terminal residue" evidence="2">
    <location>
        <position position="1"/>
    </location>
</feature>
<accession>A0AA36CXZ7</accession>
<dbReference type="PROSITE" id="PS50191">
    <property type="entry name" value="CRAL_TRIO"/>
    <property type="match status" value="1"/>
</dbReference>
<dbReference type="Pfam" id="PF00650">
    <property type="entry name" value="CRAL_TRIO"/>
    <property type="match status" value="1"/>
</dbReference>
<dbReference type="Gene3D" id="2.60.120.680">
    <property type="entry name" value="GOLD domain"/>
    <property type="match status" value="1"/>
</dbReference>
<dbReference type="Proteomes" id="UP001177023">
    <property type="component" value="Unassembled WGS sequence"/>
</dbReference>
<dbReference type="SMART" id="SM00516">
    <property type="entry name" value="SEC14"/>
    <property type="match status" value="1"/>
</dbReference>
<evidence type="ECO:0000259" key="1">
    <source>
        <dbReference type="PROSITE" id="PS50191"/>
    </source>
</evidence>
<gene>
    <name evidence="2" type="ORF">MSPICULIGERA_LOCUS15712</name>
</gene>